<keyword evidence="5 7" id="KW-0175">Coiled coil</keyword>
<evidence type="ECO:0000256" key="6">
    <source>
        <dbReference type="ARBA" id="ARBA00023136"/>
    </source>
</evidence>
<feature type="compositionally biased region" description="Polar residues" evidence="8">
    <location>
        <begin position="51"/>
        <end position="77"/>
    </location>
</feature>
<evidence type="ECO:0000256" key="5">
    <source>
        <dbReference type="ARBA" id="ARBA00023054"/>
    </source>
</evidence>
<feature type="transmembrane region" description="Helical" evidence="9">
    <location>
        <begin position="692"/>
        <end position="712"/>
    </location>
</feature>
<feature type="region of interest" description="Disordered" evidence="8">
    <location>
        <begin position="344"/>
        <end position="374"/>
    </location>
</feature>
<feature type="region of interest" description="Disordered" evidence="8">
    <location>
        <begin position="51"/>
        <end position="103"/>
    </location>
</feature>
<dbReference type="PANTHER" id="PTHR13815">
    <property type="entry name" value="GOLGIN-84"/>
    <property type="match status" value="1"/>
</dbReference>
<comment type="subcellular location">
    <subcellularLocation>
        <location evidence="1">Golgi apparatus membrane</location>
        <topology evidence="1">Single-pass type IV membrane protein</topology>
    </subcellularLocation>
</comment>
<organism evidence="10 11">
    <name type="scientific">Porites lobata</name>
    <dbReference type="NCBI Taxonomy" id="104759"/>
    <lineage>
        <taxon>Eukaryota</taxon>
        <taxon>Metazoa</taxon>
        <taxon>Cnidaria</taxon>
        <taxon>Anthozoa</taxon>
        <taxon>Hexacorallia</taxon>
        <taxon>Scleractinia</taxon>
        <taxon>Fungiina</taxon>
        <taxon>Poritidae</taxon>
        <taxon>Porites</taxon>
    </lineage>
</organism>
<name>A0ABN8NPB7_9CNID</name>
<feature type="compositionally biased region" description="Basic and acidic residues" evidence="8">
    <location>
        <begin position="344"/>
        <end position="372"/>
    </location>
</feature>
<dbReference type="Proteomes" id="UP001159405">
    <property type="component" value="Unassembled WGS sequence"/>
</dbReference>
<reference evidence="10 11" key="1">
    <citation type="submission" date="2022-05" db="EMBL/GenBank/DDBJ databases">
        <authorList>
            <consortium name="Genoscope - CEA"/>
            <person name="William W."/>
        </authorList>
    </citation>
    <scope>NUCLEOTIDE SEQUENCE [LARGE SCALE GENOMIC DNA]</scope>
</reference>
<dbReference type="EMBL" id="CALNXK010000024">
    <property type="protein sequence ID" value="CAH3111816.1"/>
    <property type="molecule type" value="Genomic_DNA"/>
</dbReference>
<keyword evidence="4" id="KW-0333">Golgi apparatus</keyword>
<evidence type="ECO:0000256" key="9">
    <source>
        <dbReference type="SAM" id="Phobius"/>
    </source>
</evidence>
<keyword evidence="11" id="KW-1185">Reference proteome</keyword>
<dbReference type="PANTHER" id="PTHR13815:SF7">
    <property type="entry name" value="GOLGIN SUBFAMILY A MEMBER 5"/>
    <property type="match status" value="1"/>
</dbReference>
<dbReference type="Pfam" id="PF09787">
    <property type="entry name" value="Golgin_A5"/>
    <property type="match status" value="1"/>
</dbReference>
<evidence type="ECO:0000256" key="2">
    <source>
        <dbReference type="ARBA" id="ARBA00022692"/>
    </source>
</evidence>
<proteinExistence type="predicted"/>
<evidence type="ECO:0008006" key="12">
    <source>
        <dbReference type="Google" id="ProtNLM"/>
    </source>
</evidence>
<accession>A0ABN8NPB7</accession>
<comment type="caution">
    <text evidence="10">The sequence shown here is derived from an EMBL/GenBank/DDBJ whole genome shotgun (WGS) entry which is preliminary data.</text>
</comment>
<evidence type="ECO:0000256" key="1">
    <source>
        <dbReference type="ARBA" id="ARBA00004409"/>
    </source>
</evidence>
<evidence type="ECO:0000256" key="7">
    <source>
        <dbReference type="SAM" id="Coils"/>
    </source>
</evidence>
<keyword evidence="6 9" id="KW-0472">Membrane</keyword>
<keyword evidence="3 9" id="KW-1133">Transmembrane helix</keyword>
<dbReference type="InterPro" id="IPR019177">
    <property type="entry name" value="Golgin_subfamily_A_member_5"/>
</dbReference>
<evidence type="ECO:0000313" key="10">
    <source>
        <dbReference type="EMBL" id="CAH3111816.1"/>
    </source>
</evidence>
<protein>
    <recommendedName>
        <fullName evidence="12">Golgin-84</fullName>
    </recommendedName>
</protein>
<evidence type="ECO:0000313" key="11">
    <source>
        <dbReference type="Proteomes" id="UP001159405"/>
    </source>
</evidence>
<sequence>MSWFTELAGKAESLLEKVDNVAATALTKEQADIQNVGLNSSGTTALPSVTLASTQRTSSVPPSGQQGSITRSASDTNVLGGPTVPIKSRLPPSGTRTPPRVARTENKSDDKLFEFLNSNIPATKERKVIKPKVSVESSSDVVSNPVSNMEQTRVDSIDGKLNEGIIAKTDDKIHEVSAVSNGSNVEEPKSQEMPQHDVVTINSGHHTDDHHMSNLELENTLLRKEVASLNEEMVSVVQRAKEAEKRTKEIEKHLQRCQGQLLASEEITRQLRSKEDDFTEALNAKDSQLAVLRVRVQESDQELQGKRKQIEEYQLERERLLQDHSESTGVHSQALDTLKAKLEESERKLKASQESHKKMQQEAIERQNKLQEEQQAMAESLKNMQKKLNEEKNKSNENTAALKTAKANLETAKQELKDYKDKAARILQAKDKVIASLRDGSNGEVASGISSSEYEEVCHERDMLRDEVNQFKYRMEQLKADLQEVEQQQQSEAELAREKVEELESALDDEKRKRDACEQQIHQHLQDLHYAQEELRTNKTSFMSQIQASSSDRRENEIQKLRNQLATKALTSTSEEELENRVRTLTENLIQKQTLIEALSTEKNSLVLQLERLEKQYRDVQASASKLMAGPSASYNGFDDTDENTLSRVRSISSIMPSQLNDSRKVNRAVNEIDKFSIRLGLFLKRYPIARLFVIIYMVLLHLWVLIVLLTYQPEIHSTSSSRLPQQP</sequence>
<feature type="compositionally biased region" description="Basic and acidic residues" evidence="8">
    <location>
        <begin position="494"/>
        <end position="515"/>
    </location>
</feature>
<feature type="coiled-coil region" evidence="7">
    <location>
        <begin position="575"/>
        <end position="630"/>
    </location>
</feature>
<keyword evidence="2 9" id="KW-0812">Transmembrane</keyword>
<feature type="region of interest" description="Disordered" evidence="8">
    <location>
        <begin position="484"/>
        <end position="515"/>
    </location>
</feature>
<feature type="coiled-coil region" evidence="7">
    <location>
        <begin position="212"/>
        <end position="260"/>
    </location>
</feature>
<evidence type="ECO:0000256" key="4">
    <source>
        <dbReference type="ARBA" id="ARBA00023034"/>
    </source>
</evidence>
<gene>
    <name evidence="10" type="ORF">PLOB_00020643</name>
</gene>
<evidence type="ECO:0000256" key="8">
    <source>
        <dbReference type="SAM" id="MobiDB-lite"/>
    </source>
</evidence>
<evidence type="ECO:0000256" key="3">
    <source>
        <dbReference type="ARBA" id="ARBA00022989"/>
    </source>
</evidence>